<evidence type="ECO:0000256" key="1">
    <source>
        <dbReference type="ARBA" id="ARBA00008857"/>
    </source>
</evidence>
<organism evidence="8 9">
    <name type="scientific">Kitasatospora cineracea</name>
    <dbReference type="NCBI Taxonomy" id="88074"/>
    <lineage>
        <taxon>Bacteria</taxon>
        <taxon>Bacillati</taxon>
        <taxon>Actinomycetota</taxon>
        <taxon>Actinomycetes</taxon>
        <taxon>Kitasatosporales</taxon>
        <taxon>Streptomycetaceae</taxon>
        <taxon>Kitasatospora</taxon>
    </lineage>
</organism>
<dbReference type="RefSeq" id="WP_208766911.1">
    <property type="nucleotide sequence ID" value="NZ_RKQG01000001.1"/>
</dbReference>
<dbReference type="Gene3D" id="1.10.443.10">
    <property type="entry name" value="Intergrase catalytic core"/>
    <property type="match status" value="1"/>
</dbReference>
<evidence type="ECO:0000259" key="7">
    <source>
        <dbReference type="PROSITE" id="PS51900"/>
    </source>
</evidence>
<evidence type="ECO:0000256" key="5">
    <source>
        <dbReference type="PROSITE-ProRule" id="PRU01248"/>
    </source>
</evidence>
<dbReference type="GO" id="GO:0015074">
    <property type="term" value="P:DNA integration"/>
    <property type="evidence" value="ECO:0007669"/>
    <property type="project" value="UniProtKB-KW"/>
</dbReference>
<dbReference type="AlphaFoldDB" id="A0A3N4RM40"/>
<reference evidence="8 9" key="1">
    <citation type="submission" date="2018-11" db="EMBL/GenBank/DDBJ databases">
        <title>Sequencing the genomes of 1000 actinobacteria strains.</title>
        <authorList>
            <person name="Klenk H.-P."/>
        </authorList>
    </citation>
    <scope>NUCLEOTIDE SEQUENCE [LARGE SCALE GENOMIC DNA]</scope>
    <source>
        <strain evidence="8 9">DSM 44781</strain>
    </source>
</reference>
<gene>
    <name evidence="8" type="ORF">EDD38_0062</name>
</gene>
<proteinExistence type="inferred from homology"/>
<dbReference type="Gene3D" id="1.10.150.130">
    <property type="match status" value="1"/>
</dbReference>
<evidence type="ECO:0000256" key="3">
    <source>
        <dbReference type="ARBA" id="ARBA00023125"/>
    </source>
</evidence>
<dbReference type="InterPro" id="IPR002104">
    <property type="entry name" value="Integrase_catalytic"/>
</dbReference>
<dbReference type="PROSITE" id="PS51898">
    <property type="entry name" value="TYR_RECOMBINASE"/>
    <property type="match status" value="1"/>
</dbReference>
<evidence type="ECO:0000256" key="2">
    <source>
        <dbReference type="ARBA" id="ARBA00022908"/>
    </source>
</evidence>
<evidence type="ECO:0000313" key="9">
    <source>
        <dbReference type="Proteomes" id="UP000266906"/>
    </source>
</evidence>
<dbReference type="PANTHER" id="PTHR30629:SF2">
    <property type="entry name" value="PROPHAGE INTEGRASE INTS-RELATED"/>
    <property type="match status" value="1"/>
</dbReference>
<evidence type="ECO:0000256" key="4">
    <source>
        <dbReference type="ARBA" id="ARBA00023172"/>
    </source>
</evidence>
<protein>
    <submittedName>
        <fullName evidence="8">Site-specific recombinase XerD</fullName>
    </submittedName>
</protein>
<keyword evidence="2" id="KW-0229">DNA integration</keyword>
<dbReference type="InterPro" id="IPR011010">
    <property type="entry name" value="DNA_brk_join_enz"/>
</dbReference>
<dbReference type="InterPro" id="IPR013762">
    <property type="entry name" value="Integrase-like_cat_sf"/>
</dbReference>
<dbReference type="Pfam" id="PF14659">
    <property type="entry name" value="Phage_int_SAM_3"/>
    <property type="match status" value="1"/>
</dbReference>
<evidence type="ECO:0000259" key="6">
    <source>
        <dbReference type="PROSITE" id="PS51898"/>
    </source>
</evidence>
<dbReference type="PROSITE" id="PS51900">
    <property type="entry name" value="CB"/>
    <property type="match status" value="1"/>
</dbReference>
<dbReference type="EMBL" id="RKQG01000001">
    <property type="protein sequence ID" value="RPE31825.1"/>
    <property type="molecule type" value="Genomic_DNA"/>
</dbReference>
<dbReference type="Pfam" id="PF00589">
    <property type="entry name" value="Phage_integrase"/>
    <property type="match status" value="1"/>
</dbReference>
<feature type="domain" description="Core-binding (CB)" evidence="7">
    <location>
        <begin position="88"/>
        <end position="170"/>
    </location>
</feature>
<keyword evidence="4" id="KW-0233">DNA recombination</keyword>
<dbReference type="SUPFAM" id="SSF56349">
    <property type="entry name" value="DNA breaking-rejoining enzymes"/>
    <property type="match status" value="1"/>
</dbReference>
<dbReference type="GO" id="GO:0006310">
    <property type="term" value="P:DNA recombination"/>
    <property type="evidence" value="ECO:0007669"/>
    <property type="project" value="UniProtKB-KW"/>
</dbReference>
<dbReference type="InterPro" id="IPR004107">
    <property type="entry name" value="Integrase_SAM-like_N"/>
</dbReference>
<dbReference type="InterPro" id="IPR050808">
    <property type="entry name" value="Phage_Integrase"/>
</dbReference>
<comment type="similarity">
    <text evidence="1">Belongs to the 'phage' integrase family.</text>
</comment>
<sequence>MAAHPERGRIYRRCGCRDANGKQFGARCPSLSGATRHGSWAYAFDVPSADGRRRQRCRSGFPTRKAARGALEHSLECERTGLDRDDDLTVADYLTGWLRTKEEVLKPTTFARYRDHVHNDLVPAFGRLRLSDLRERHITAWNEAELARGRGRTSVYRAGATLSSALNTAVRTRRLADNPARYAVMPRPAAPERICWTPSQAAAFLRHNRDTYGDQLADAFEVLLGTGLRRGELLGLHWPEVHLAERLLLVRWNLTAVDNNHLHLGHPKTKASRNWVSLSPRVVAALERRAAAARAALPEGAPLEGLVFCQPDGAPLRPQQLLTLLRRRSAEVGLPRIGVHDLRHTAASIMISSEVPLAVVSKTLRHSTLSTTVNIYGHLLPHAARDAVTALCRALDDASPQSIGPDGGTSDLPEGA</sequence>
<dbReference type="Proteomes" id="UP000266906">
    <property type="component" value="Unassembled WGS sequence"/>
</dbReference>
<dbReference type="PANTHER" id="PTHR30629">
    <property type="entry name" value="PROPHAGE INTEGRASE"/>
    <property type="match status" value="1"/>
</dbReference>
<feature type="domain" description="Tyr recombinase" evidence="6">
    <location>
        <begin position="191"/>
        <end position="389"/>
    </location>
</feature>
<evidence type="ECO:0000313" key="8">
    <source>
        <dbReference type="EMBL" id="RPE31825.1"/>
    </source>
</evidence>
<keyword evidence="3 5" id="KW-0238">DNA-binding</keyword>
<dbReference type="GO" id="GO:0003677">
    <property type="term" value="F:DNA binding"/>
    <property type="evidence" value="ECO:0007669"/>
    <property type="project" value="UniProtKB-UniRule"/>
</dbReference>
<accession>A0A3N4RM40</accession>
<comment type="caution">
    <text evidence="8">The sequence shown here is derived from an EMBL/GenBank/DDBJ whole genome shotgun (WGS) entry which is preliminary data.</text>
</comment>
<dbReference type="CDD" id="cd01189">
    <property type="entry name" value="INT_ICEBs1_C_like"/>
    <property type="match status" value="1"/>
</dbReference>
<dbReference type="InterPro" id="IPR044068">
    <property type="entry name" value="CB"/>
</dbReference>
<name>A0A3N4RM40_9ACTN</name>
<keyword evidence="9" id="KW-1185">Reference proteome</keyword>
<dbReference type="InterPro" id="IPR010998">
    <property type="entry name" value="Integrase_recombinase_N"/>
</dbReference>